<dbReference type="SUPFAM" id="SSF53448">
    <property type="entry name" value="Nucleotide-diphospho-sugar transferases"/>
    <property type="match status" value="1"/>
</dbReference>
<organism evidence="2 3">
    <name type="scientific">Streptomyces mirabilis</name>
    <dbReference type="NCBI Taxonomy" id="68239"/>
    <lineage>
        <taxon>Bacteria</taxon>
        <taxon>Bacillati</taxon>
        <taxon>Actinomycetota</taxon>
        <taxon>Actinomycetes</taxon>
        <taxon>Kitasatosporales</taxon>
        <taxon>Streptomycetaceae</taxon>
        <taxon>Streptomyces</taxon>
    </lineage>
</organism>
<dbReference type="Gene3D" id="3.90.550.10">
    <property type="entry name" value="Spore Coat Polysaccharide Biosynthesis Protein SpsA, Chain A"/>
    <property type="match status" value="1"/>
</dbReference>
<keyword evidence="2" id="KW-0808">Transferase</keyword>
<evidence type="ECO:0000313" key="3">
    <source>
        <dbReference type="Proteomes" id="UP001257627"/>
    </source>
</evidence>
<reference evidence="2 3" key="1">
    <citation type="submission" date="2023-02" db="EMBL/GenBank/DDBJ databases">
        <authorList>
            <person name="Maleckis M."/>
        </authorList>
    </citation>
    <scope>NUCLEOTIDE SEQUENCE [LARGE SCALE GENOMIC DNA]</scope>
    <source>
        <strain evidence="2 3">P8-A2</strain>
    </source>
</reference>
<dbReference type="InterPro" id="IPR050834">
    <property type="entry name" value="Glycosyltransf_2"/>
</dbReference>
<comment type="caution">
    <text evidence="2">The sequence shown here is derived from an EMBL/GenBank/DDBJ whole genome shotgun (WGS) entry which is preliminary data.</text>
</comment>
<evidence type="ECO:0000313" key="2">
    <source>
        <dbReference type="EMBL" id="MDU8997263.1"/>
    </source>
</evidence>
<evidence type="ECO:0000259" key="1">
    <source>
        <dbReference type="Pfam" id="PF00535"/>
    </source>
</evidence>
<dbReference type="PANTHER" id="PTHR43685:SF11">
    <property type="entry name" value="GLYCOSYLTRANSFERASE TAGX-RELATED"/>
    <property type="match status" value="1"/>
</dbReference>
<name>A0ABU3UTK0_9ACTN</name>
<sequence length="291" mass="32369">MHIGSRSSREGEQPVSSRTFPRVRVVVPTNGERPEYLEQCLASVTRQREPVDVVIVGPAQAVPALREAAERHQCRFLVEDDRGLSNAVNQGWRDATTEYLAWLGDDDLLTEGSLTSASDELDRVPEVAMAYGRLVIIDAAGRALYTVRPGTFASWFFRYGQNFVGQPGSLYRRTAVQRVGALDPALRYAMDFDLHLRLLQGGGMVYLPRVLGCFRVHPSSLTVTNPRPHDEKRRVMRRHLGRNALRLESCWWPIARGVSGAWGVTTKSGVIEATARNVNGLRAVARAARCC</sequence>
<dbReference type="EC" id="2.4.-.-" evidence="2"/>
<accession>A0ABU3UTK0</accession>
<dbReference type="Proteomes" id="UP001257627">
    <property type="component" value="Unassembled WGS sequence"/>
</dbReference>
<dbReference type="GO" id="GO:0016757">
    <property type="term" value="F:glycosyltransferase activity"/>
    <property type="evidence" value="ECO:0007669"/>
    <property type="project" value="UniProtKB-KW"/>
</dbReference>
<dbReference type="InterPro" id="IPR029044">
    <property type="entry name" value="Nucleotide-diphossugar_trans"/>
</dbReference>
<dbReference type="InterPro" id="IPR001173">
    <property type="entry name" value="Glyco_trans_2-like"/>
</dbReference>
<keyword evidence="2" id="KW-0328">Glycosyltransferase</keyword>
<dbReference type="Pfam" id="PF00535">
    <property type="entry name" value="Glycos_transf_2"/>
    <property type="match status" value="1"/>
</dbReference>
<keyword evidence="3" id="KW-1185">Reference proteome</keyword>
<dbReference type="PANTHER" id="PTHR43685">
    <property type="entry name" value="GLYCOSYLTRANSFERASE"/>
    <property type="match status" value="1"/>
</dbReference>
<gene>
    <name evidence="2" type="ORF">PU648_33960</name>
</gene>
<feature type="domain" description="Glycosyltransferase 2-like" evidence="1">
    <location>
        <begin position="25"/>
        <end position="163"/>
    </location>
</feature>
<dbReference type="EMBL" id="JARAKF010000001">
    <property type="protein sequence ID" value="MDU8997263.1"/>
    <property type="molecule type" value="Genomic_DNA"/>
</dbReference>
<protein>
    <submittedName>
        <fullName evidence="2">Glycosyltransferase</fullName>
        <ecNumber evidence="2">2.4.-.-</ecNumber>
    </submittedName>
</protein>
<proteinExistence type="predicted"/>